<reference evidence="1 2" key="1">
    <citation type="submission" date="2018-06" db="EMBL/GenBank/DDBJ databases">
        <title>Genomic Encyclopedia of Archaeal and Bacterial Type Strains, Phase II (KMG-II): from individual species to whole genera.</title>
        <authorList>
            <person name="Goeker M."/>
        </authorList>
    </citation>
    <scope>NUCLEOTIDE SEQUENCE [LARGE SCALE GENOMIC DNA]</scope>
    <source>
        <strain evidence="1 2">ATCC BAA-1881</strain>
    </source>
</reference>
<dbReference type="AlphaFoldDB" id="A0A326U0M2"/>
<evidence type="ECO:0000313" key="1">
    <source>
        <dbReference type="EMBL" id="PZW23937.1"/>
    </source>
</evidence>
<comment type="caution">
    <text evidence="1">The sequence shown here is derived from an EMBL/GenBank/DDBJ whole genome shotgun (WGS) entry which is preliminary data.</text>
</comment>
<keyword evidence="2" id="KW-1185">Reference proteome</keyword>
<dbReference type="RefSeq" id="WP_111325162.1">
    <property type="nucleotide sequence ID" value="NZ_BIFX01000001.1"/>
</dbReference>
<dbReference type="Proteomes" id="UP000248806">
    <property type="component" value="Unassembled WGS sequence"/>
</dbReference>
<gene>
    <name evidence="1" type="ORF">EI42_04862</name>
</gene>
<accession>A0A326U0M2</accession>
<evidence type="ECO:0008006" key="3">
    <source>
        <dbReference type="Google" id="ProtNLM"/>
    </source>
</evidence>
<protein>
    <recommendedName>
        <fullName evidence="3">1,4-alpha-glucan branching enzyme</fullName>
    </recommendedName>
</protein>
<evidence type="ECO:0000313" key="2">
    <source>
        <dbReference type="Proteomes" id="UP000248806"/>
    </source>
</evidence>
<name>A0A326U0M2_THEHA</name>
<proteinExistence type="predicted"/>
<dbReference type="OrthoDB" id="9808866at2"/>
<sequence length="105" mass="11594">MSSESRTTTDHAEIKKWVEARGGQPATVKGTTSGGQAGVLRIDFPGYGTGDEKLEPISWDEFFQKFDENQLAFLYQDTTSGGQESRFCKFVSRATAEAKAHGKKR</sequence>
<dbReference type="EMBL" id="QKUF01000024">
    <property type="protein sequence ID" value="PZW23937.1"/>
    <property type="molecule type" value="Genomic_DNA"/>
</dbReference>
<organism evidence="1 2">
    <name type="scientific">Thermosporothrix hazakensis</name>
    <dbReference type="NCBI Taxonomy" id="644383"/>
    <lineage>
        <taxon>Bacteria</taxon>
        <taxon>Bacillati</taxon>
        <taxon>Chloroflexota</taxon>
        <taxon>Ktedonobacteria</taxon>
        <taxon>Ktedonobacterales</taxon>
        <taxon>Thermosporotrichaceae</taxon>
        <taxon>Thermosporothrix</taxon>
    </lineage>
</organism>